<protein>
    <recommendedName>
        <fullName evidence="8">C2H2-type domain-containing protein</fullName>
    </recommendedName>
</protein>
<accession>A0A7R9Q3F1</accession>
<keyword evidence="4" id="KW-0862">Zinc</keyword>
<feature type="compositionally biased region" description="Low complexity" evidence="7">
    <location>
        <begin position="377"/>
        <end position="387"/>
    </location>
</feature>
<feature type="domain" description="C2H2-type" evidence="8">
    <location>
        <begin position="452"/>
        <end position="479"/>
    </location>
</feature>
<evidence type="ECO:0000256" key="6">
    <source>
        <dbReference type="PROSITE-ProRule" id="PRU00042"/>
    </source>
</evidence>
<dbReference type="Pfam" id="PF13465">
    <property type="entry name" value="zf-H2C2_2"/>
    <property type="match status" value="1"/>
</dbReference>
<dbReference type="AlphaFoldDB" id="A0A7R9Q3F1"/>
<dbReference type="InterPro" id="IPR013087">
    <property type="entry name" value="Znf_C2H2_type"/>
</dbReference>
<feature type="region of interest" description="Disordered" evidence="7">
    <location>
        <begin position="65"/>
        <end position="150"/>
    </location>
</feature>
<dbReference type="PANTHER" id="PTHR24393">
    <property type="entry name" value="ZINC FINGER PROTEIN"/>
    <property type="match status" value="1"/>
</dbReference>
<evidence type="ECO:0000256" key="7">
    <source>
        <dbReference type="SAM" id="MobiDB-lite"/>
    </source>
</evidence>
<dbReference type="InterPro" id="IPR036236">
    <property type="entry name" value="Znf_C2H2_sf"/>
</dbReference>
<dbReference type="PROSITE" id="PS50157">
    <property type="entry name" value="ZINC_FINGER_C2H2_2"/>
    <property type="match status" value="9"/>
</dbReference>
<dbReference type="GO" id="GO:0008270">
    <property type="term" value="F:zinc ion binding"/>
    <property type="evidence" value="ECO:0007669"/>
    <property type="project" value="UniProtKB-KW"/>
</dbReference>
<evidence type="ECO:0000256" key="3">
    <source>
        <dbReference type="ARBA" id="ARBA00022771"/>
    </source>
</evidence>
<dbReference type="Proteomes" id="UP000759131">
    <property type="component" value="Unassembled WGS sequence"/>
</dbReference>
<keyword evidence="10" id="KW-1185">Reference proteome</keyword>
<feature type="domain" description="C2H2-type" evidence="8">
    <location>
        <begin position="592"/>
        <end position="619"/>
    </location>
</feature>
<dbReference type="PANTHER" id="PTHR24393:SF34">
    <property type="entry name" value="PR_SET DOMAIN 13"/>
    <property type="match status" value="1"/>
</dbReference>
<dbReference type="FunFam" id="3.30.160.60:FF:000557">
    <property type="entry name" value="zinc finger and SCAN domain-containing protein 29"/>
    <property type="match status" value="1"/>
</dbReference>
<feature type="domain" description="C2H2-type" evidence="8">
    <location>
        <begin position="648"/>
        <end position="675"/>
    </location>
</feature>
<dbReference type="SMART" id="SM00355">
    <property type="entry name" value="ZnF_C2H2"/>
    <property type="match status" value="9"/>
</dbReference>
<gene>
    <name evidence="9" type="ORF">OSB1V03_LOCUS11214</name>
</gene>
<dbReference type="EMBL" id="OC863146">
    <property type="protein sequence ID" value="CAD7630802.1"/>
    <property type="molecule type" value="Genomic_DNA"/>
</dbReference>
<sequence>MSALSISLDAFKKKIEEAVVLVPTLCAEEKLKAVQYWNVVSERLQEIVNNSAADINALATRLDQDDHTLPQPSQPPLLPHQSQHQHNPKQQISPPQPSVLLMDSMCATADGSSSDKPELYLPMISHSNSGHHNSATISDNSIKSNTNSSNQMSQEFQQSVLTSNGVVETITADERDVIDEHLASVITSYHESETSDGVDGQKSSSHQLLIAFEKQPKESQEEFQQLTQQQIMNGRHHQSVVDTNSSATSVIQELDQNLITSQRRNVIQSTQKAIEAIEKNLQNCCQEFETKNRLQFNTNCDNTCDENAISDSNLIQVIETIDESRGESSGGVANHMFNETSFDVNSYDSSSNCEDTDQNRPKFSIDENLTDSQSSAVNVVNNNQKTNNKAKKTKRKLKIINNKTKRADKKCLVSIESADIDGKGSVECDVCNKKLVNNSALETHKWIHSKPYACGECEARFSTKGNLLVHQRRHTGEKPFACDRCPASFSTKGNLKRHIKAHSGERPWKCSQCDSRFTEKKSLKVHMRRHTGEKPYQCSVCGKSFSQTGVLQTHMALHLDERKHLCELCGKAFRQRSQLRLHVLRHEGVKRWDCCDCEAKFLTKGDLERHHRVHTGERPFVCDLCGKTFTRQQSLNEHSNRHYGLKPYACTVCSKTFAEMSACYKHIKVHKKQQSINKNMINDVSVKTTAKEMDISNCLSAKSDIKPNTMRSQINVIQSTASSATKGLIYNNPCDGQIDSNTNASIDDSVNTSSNSNNIIVGNSNDSIEYVDFGAINLLANTSTQ</sequence>
<dbReference type="GO" id="GO:0005634">
    <property type="term" value="C:nucleus"/>
    <property type="evidence" value="ECO:0007669"/>
    <property type="project" value="TreeGrafter"/>
</dbReference>
<dbReference type="Pfam" id="PF13912">
    <property type="entry name" value="zf-C2H2_6"/>
    <property type="match status" value="1"/>
</dbReference>
<dbReference type="FunFam" id="3.30.160.60:FF:000597">
    <property type="entry name" value="zinc finger protein 236 isoform X3"/>
    <property type="match status" value="1"/>
</dbReference>
<dbReference type="Pfam" id="PF00096">
    <property type="entry name" value="zf-C2H2"/>
    <property type="match status" value="2"/>
</dbReference>
<feature type="domain" description="C2H2-type" evidence="8">
    <location>
        <begin position="536"/>
        <end position="563"/>
    </location>
</feature>
<feature type="compositionally biased region" description="Polar residues" evidence="7">
    <location>
        <begin position="125"/>
        <end position="150"/>
    </location>
</feature>
<evidence type="ECO:0000256" key="2">
    <source>
        <dbReference type="ARBA" id="ARBA00022737"/>
    </source>
</evidence>
<dbReference type="PROSITE" id="PS00028">
    <property type="entry name" value="ZINC_FINGER_C2H2_1"/>
    <property type="match status" value="9"/>
</dbReference>
<dbReference type="GO" id="GO:0000978">
    <property type="term" value="F:RNA polymerase II cis-regulatory region sequence-specific DNA binding"/>
    <property type="evidence" value="ECO:0007669"/>
    <property type="project" value="TreeGrafter"/>
</dbReference>
<feature type="domain" description="C2H2-type" evidence="8">
    <location>
        <begin position="564"/>
        <end position="591"/>
    </location>
</feature>
<evidence type="ECO:0000313" key="10">
    <source>
        <dbReference type="Proteomes" id="UP000759131"/>
    </source>
</evidence>
<evidence type="ECO:0000256" key="5">
    <source>
        <dbReference type="ARBA" id="ARBA00023242"/>
    </source>
</evidence>
<feature type="domain" description="C2H2-type" evidence="8">
    <location>
        <begin position="480"/>
        <end position="507"/>
    </location>
</feature>
<dbReference type="SUPFAM" id="SSF57667">
    <property type="entry name" value="beta-beta-alpha zinc fingers"/>
    <property type="match status" value="5"/>
</dbReference>
<dbReference type="OrthoDB" id="6077919at2759"/>
<evidence type="ECO:0000256" key="1">
    <source>
        <dbReference type="ARBA" id="ARBA00022723"/>
    </source>
</evidence>
<keyword evidence="2" id="KW-0677">Repeat</keyword>
<evidence type="ECO:0000256" key="4">
    <source>
        <dbReference type="ARBA" id="ARBA00022833"/>
    </source>
</evidence>
<keyword evidence="1" id="KW-0479">Metal-binding</keyword>
<feature type="region of interest" description="Disordered" evidence="7">
    <location>
        <begin position="348"/>
        <end position="394"/>
    </location>
</feature>
<feature type="domain" description="C2H2-type" evidence="8">
    <location>
        <begin position="508"/>
        <end position="535"/>
    </location>
</feature>
<dbReference type="FunFam" id="3.30.160.60:FF:001963">
    <property type="entry name" value="Replication initiator 1"/>
    <property type="match status" value="1"/>
</dbReference>
<organism evidence="9">
    <name type="scientific">Medioppia subpectinata</name>
    <dbReference type="NCBI Taxonomy" id="1979941"/>
    <lineage>
        <taxon>Eukaryota</taxon>
        <taxon>Metazoa</taxon>
        <taxon>Ecdysozoa</taxon>
        <taxon>Arthropoda</taxon>
        <taxon>Chelicerata</taxon>
        <taxon>Arachnida</taxon>
        <taxon>Acari</taxon>
        <taxon>Acariformes</taxon>
        <taxon>Sarcoptiformes</taxon>
        <taxon>Oribatida</taxon>
        <taxon>Brachypylina</taxon>
        <taxon>Oppioidea</taxon>
        <taxon>Oppiidae</taxon>
        <taxon>Medioppia</taxon>
    </lineage>
</organism>
<reference evidence="9" key="1">
    <citation type="submission" date="2020-11" db="EMBL/GenBank/DDBJ databases">
        <authorList>
            <person name="Tran Van P."/>
        </authorList>
    </citation>
    <scope>NUCLEOTIDE SEQUENCE</scope>
</reference>
<dbReference type="Pfam" id="PF13894">
    <property type="entry name" value="zf-C2H2_4"/>
    <property type="match status" value="1"/>
</dbReference>
<dbReference type="GO" id="GO:0001228">
    <property type="term" value="F:DNA-binding transcription activator activity, RNA polymerase II-specific"/>
    <property type="evidence" value="ECO:0007669"/>
    <property type="project" value="TreeGrafter"/>
</dbReference>
<dbReference type="EMBL" id="CAJPIZ010008571">
    <property type="protein sequence ID" value="CAG2111232.1"/>
    <property type="molecule type" value="Genomic_DNA"/>
</dbReference>
<evidence type="ECO:0000313" key="9">
    <source>
        <dbReference type="EMBL" id="CAD7630802.1"/>
    </source>
</evidence>
<name>A0A7R9Q3F1_9ACAR</name>
<proteinExistence type="predicted"/>
<dbReference type="Gene3D" id="3.30.160.60">
    <property type="entry name" value="Classic Zinc Finger"/>
    <property type="match status" value="8"/>
</dbReference>
<dbReference type="FunFam" id="3.30.160.60:FF:002349">
    <property type="entry name" value="Zinc finger and BTB domain-containing 40"/>
    <property type="match status" value="1"/>
</dbReference>
<feature type="domain" description="C2H2-type" evidence="8">
    <location>
        <begin position="426"/>
        <end position="453"/>
    </location>
</feature>
<keyword evidence="3 6" id="KW-0863">Zinc-finger</keyword>
<feature type="domain" description="C2H2-type" evidence="8">
    <location>
        <begin position="620"/>
        <end position="647"/>
    </location>
</feature>
<evidence type="ECO:0000259" key="8">
    <source>
        <dbReference type="PROSITE" id="PS50157"/>
    </source>
</evidence>
<dbReference type="FunFam" id="3.30.160.60:FF:000260">
    <property type="entry name" value="Spalt-like transcription factor 1"/>
    <property type="match status" value="1"/>
</dbReference>
<keyword evidence="5" id="KW-0539">Nucleus</keyword>